<evidence type="ECO:0000313" key="2">
    <source>
        <dbReference type="EMBL" id="KAI8036093.1"/>
    </source>
</evidence>
<accession>A0A9P9YFN5</accession>
<proteinExistence type="predicted"/>
<sequence>MAGGVATTAPISGNNSDNMASTTATTATTATPATSAISDTLQRQQQRLDKSISPIIFTHRKMCIS</sequence>
<keyword evidence="3" id="KW-1185">Reference proteome</keyword>
<dbReference type="AlphaFoldDB" id="A0A9P9YFN5"/>
<dbReference type="EMBL" id="JAMKOV010000024">
    <property type="protein sequence ID" value="KAI8036093.1"/>
    <property type="molecule type" value="Genomic_DNA"/>
</dbReference>
<gene>
    <name evidence="2" type="ORF">M5D96_011187</name>
</gene>
<dbReference type="Proteomes" id="UP001059596">
    <property type="component" value="Unassembled WGS sequence"/>
</dbReference>
<organism evidence="2 3">
    <name type="scientific">Drosophila gunungcola</name>
    <name type="common">fruit fly</name>
    <dbReference type="NCBI Taxonomy" id="103775"/>
    <lineage>
        <taxon>Eukaryota</taxon>
        <taxon>Metazoa</taxon>
        <taxon>Ecdysozoa</taxon>
        <taxon>Arthropoda</taxon>
        <taxon>Hexapoda</taxon>
        <taxon>Insecta</taxon>
        <taxon>Pterygota</taxon>
        <taxon>Neoptera</taxon>
        <taxon>Endopterygota</taxon>
        <taxon>Diptera</taxon>
        <taxon>Brachycera</taxon>
        <taxon>Muscomorpha</taxon>
        <taxon>Ephydroidea</taxon>
        <taxon>Drosophilidae</taxon>
        <taxon>Drosophila</taxon>
        <taxon>Sophophora</taxon>
    </lineage>
</organism>
<reference evidence="2" key="1">
    <citation type="journal article" date="2023" name="Genome Biol. Evol.">
        <title>Long-read-based Genome Assembly of Drosophila gunungcola Reveals Fewer Chemosensory Genes in Flower-breeding Species.</title>
        <authorList>
            <person name="Negi A."/>
            <person name="Liao B.Y."/>
            <person name="Yeh S.D."/>
        </authorList>
    </citation>
    <scope>NUCLEOTIDE SEQUENCE</scope>
    <source>
        <strain evidence="2">Sukarami</strain>
    </source>
</reference>
<comment type="caution">
    <text evidence="2">The sequence shown here is derived from an EMBL/GenBank/DDBJ whole genome shotgun (WGS) entry which is preliminary data.</text>
</comment>
<feature type="compositionally biased region" description="Polar residues" evidence="1">
    <location>
        <begin position="9"/>
        <end position="19"/>
    </location>
</feature>
<evidence type="ECO:0000313" key="3">
    <source>
        <dbReference type="Proteomes" id="UP001059596"/>
    </source>
</evidence>
<feature type="compositionally biased region" description="Low complexity" evidence="1">
    <location>
        <begin position="20"/>
        <end position="36"/>
    </location>
</feature>
<name>A0A9P9YFN5_9MUSC</name>
<feature type="non-terminal residue" evidence="2">
    <location>
        <position position="65"/>
    </location>
</feature>
<protein>
    <submittedName>
        <fullName evidence="2">Uncharacterized protein</fullName>
    </submittedName>
</protein>
<feature type="region of interest" description="Disordered" evidence="1">
    <location>
        <begin position="1"/>
        <end position="52"/>
    </location>
</feature>
<evidence type="ECO:0000256" key="1">
    <source>
        <dbReference type="SAM" id="MobiDB-lite"/>
    </source>
</evidence>